<comment type="caution">
    <text evidence="6">The sequence shown here is derived from an EMBL/GenBank/DDBJ whole genome shotgun (WGS) entry which is preliminary data.</text>
</comment>
<dbReference type="Pfam" id="PF00015">
    <property type="entry name" value="MCPsignal"/>
    <property type="match status" value="1"/>
</dbReference>
<evidence type="ECO:0000313" key="6">
    <source>
        <dbReference type="EMBL" id="MCX7572042.1"/>
    </source>
</evidence>
<evidence type="ECO:0000256" key="2">
    <source>
        <dbReference type="PROSITE-ProRule" id="PRU00284"/>
    </source>
</evidence>
<proteinExistence type="predicted"/>
<dbReference type="Proteomes" id="UP001208017">
    <property type="component" value="Unassembled WGS sequence"/>
</dbReference>
<accession>A0ABT3X560</accession>
<name>A0ABT3X560_9BACL</name>
<feature type="transmembrane region" description="Helical" evidence="4">
    <location>
        <begin position="38"/>
        <end position="56"/>
    </location>
</feature>
<reference evidence="6 7" key="1">
    <citation type="submission" date="2022-11" db="EMBL/GenBank/DDBJ databases">
        <title>Study of microbial diversity in lake waters.</title>
        <authorList>
            <person name="Zhang J."/>
        </authorList>
    </citation>
    <scope>NUCLEOTIDE SEQUENCE [LARGE SCALE GENOMIC DNA]</scope>
    <source>
        <strain evidence="6 7">DT12</strain>
    </source>
</reference>
<organism evidence="6 7">
    <name type="scientific">Tumebacillus lacus</name>
    <dbReference type="NCBI Taxonomy" id="2995335"/>
    <lineage>
        <taxon>Bacteria</taxon>
        <taxon>Bacillati</taxon>
        <taxon>Bacillota</taxon>
        <taxon>Bacilli</taxon>
        <taxon>Bacillales</taxon>
        <taxon>Alicyclobacillaceae</taxon>
        <taxon>Tumebacillus</taxon>
    </lineage>
</organism>
<evidence type="ECO:0000256" key="1">
    <source>
        <dbReference type="ARBA" id="ARBA00023224"/>
    </source>
</evidence>
<keyword evidence="3" id="KW-0175">Coiled coil</keyword>
<feature type="transmembrane region" description="Helical" evidence="4">
    <location>
        <begin position="138"/>
        <end position="158"/>
    </location>
</feature>
<dbReference type="EMBL" id="JAPMLT010000015">
    <property type="protein sequence ID" value="MCX7572042.1"/>
    <property type="molecule type" value="Genomic_DNA"/>
</dbReference>
<dbReference type="PANTHER" id="PTHR32089">
    <property type="entry name" value="METHYL-ACCEPTING CHEMOTAXIS PROTEIN MCPB"/>
    <property type="match status" value="1"/>
</dbReference>
<feature type="transmembrane region" description="Helical" evidence="4">
    <location>
        <begin position="107"/>
        <end position="126"/>
    </location>
</feature>
<protein>
    <submittedName>
        <fullName evidence="6">Methyl-accepting chemotaxis protein</fullName>
    </submittedName>
</protein>
<dbReference type="PROSITE" id="PS50111">
    <property type="entry name" value="CHEMOTAXIS_TRANSDUC_2"/>
    <property type="match status" value="1"/>
</dbReference>
<dbReference type="InterPro" id="IPR004089">
    <property type="entry name" value="MCPsignal_dom"/>
</dbReference>
<dbReference type="PANTHER" id="PTHR32089:SF112">
    <property type="entry name" value="LYSOZYME-LIKE PROTEIN-RELATED"/>
    <property type="match status" value="1"/>
</dbReference>
<feature type="transmembrane region" description="Helical" evidence="4">
    <location>
        <begin position="68"/>
        <end position="101"/>
    </location>
</feature>
<evidence type="ECO:0000256" key="3">
    <source>
        <dbReference type="SAM" id="Coils"/>
    </source>
</evidence>
<evidence type="ECO:0000313" key="7">
    <source>
        <dbReference type="Proteomes" id="UP001208017"/>
    </source>
</evidence>
<keyword evidence="4" id="KW-0812">Transmembrane</keyword>
<dbReference type="SMART" id="SM00283">
    <property type="entry name" value="MA"/>
    <property type="match status" value="1"/>
</dbReference>
<keyword evidence="1 2" id="KW-0807">Transducer</keyword>
<feature type="transmembrane region" description="Helical" evidence="4">
    <location>
        <begin position="12"/>
        <end position="32"/>
    </location>
</feature>
<sequence>MERLTVLHQRNRLLLTICWFLFFLGLGSYFLLDSYLSTILKFVAAAGTTLLIAQILHVRNSWPKFNSYLILIGMSISNISVIEHAPSVVVCMLLYMCLVAASLYDDYRPVVMQGLIGTGYLFWLFFMHREEMFVGDEAVFQFVLMVQFYLYIVAMLLVRASLSRKSQLELERQRLDALASQSKAESVLEQILLATENLQRFNREQRENAAMTGELSTELTVSFTEMASGLSHQTHNVTGISEQVQVVDDSIQSVARSSSQVREISGENAQVTAQGSREIETMTNAMDIVNTGIGQTAALIRELNEQTRQIGEILDSITAIAGQTNLLALNAAIEAARAGEHGRGFAVVADEVRKLAENSSRSAEHVATILSDIQVKSEQVARQIGSGQTAMQQSLAVVDRVRDVFDRFARNTDSVVRHAGDLDALVHHLQSASRHIVEETTSVSAISQQATAAIEQVLGNVEAQGERVAQMVDAFAELDDLTNRLKELADE</sequence>
<feature type="coiled-coil region" evidence="3">
    <location>
        <begin position="165"/>
        <end position="204"/>
    </location>
</feature>
<gene>
    <name evidence="6" type="ORF">OS242_19070</name>
</gene>
<dbReference type="Gene3D" id="1.10.287.950">
    <property type="entry name" value="Methyl-accepting chemotaxis protein"/>
    <property type="match status" value="1"/>
</dbReference>
<keyword evidence="4" id="KW-0472">Membrane</keyword>
<keyword evidence="7" id="KW-1185">Reference proteome</keyword>
<evidence type="ECO:0000259" key="5">
    <source>
        <dbReference type="PROSITE" id="PS50111"/>
    </source>
</evidence>
<evidence type="ECO:0000256" key="4">
    <source>
        <dbReference type="SAM" id="Phobius"/>
    </source>
</evidence>
<dbReference type="SUPFAM" id="SSF58104">
    <property type="entry name" value="Methyl-accepting chemotaxis protein (MCP) signaling domain"/>
    <property type="match status" value="1"/>
</dbReference>
<dbReference type="RefSeq" id="WP_267153293.1">
    <property type="nucleotide sequence ID" value="NZ_JAPMLT010000015.1"/>
</dbReference>
<dbReference type="CDD" id="cd11386">
    <property type="entry name" value="MCP_signal"/>
    <property type="match status" value="1"/>
</dbReference>
<keyword evidence="4" id="KW-1133">Transmembrane helix</keyword>
<feature type="domain" description="Methyl-accepting transducer" evidence="5">
    <location>
        <begin position="208"/>
        <end position="444"/>
    </location>
</feature>